<feature type="domain" description="DNA-directed DNA polymerase family A palm" evidence="3">
    <location>
        <begin position="980"/>
        <end position="1209"/>
    </location>
</feature>
<dbReference type="SUPFAM" id="SSF53098">
    <property type="entry name" value="Ribonuclease H-like"/>
    <property type="match status" value="1"/>
</dbReference>
<dbReference type="GO" id="GO:0008408">
    <property type="term" value="F:3'-5' exonuclease activity"/>
    <property type="evidence" value="ECO:0007669"/>
    <property type="project" value="InterPro"/>
</dbReference>
<dbReference type="InterPro" id="IPR002298">
    <property type="entry name" value="DNA_polymerase_A"/>
</dbReference>
<dbReference type="CDD" id="cd08640">
    <property type="entry name" value="DNA_pol_A_plastid_like"/>
    <property type="match status" value="1"/>
</dbReference>
<keyword evidence="1" id="KW-0235">DNA replication</keyword>
<dbReference type="InterPro" id="IPR002562">
    <property type="entry name" value="3'-5'_exonuclease_dom"/>
</dbReference>
<organism evidence="4">
    <name type="scientific">Bigelowiella natans</name>
    <name type="common">Pedinomonas minutissima</name>
    <name type="synonym">Chlorarachnion sp. (strain CCMP621)</name>
    <dbReference type="NCBI Taxonomy" id="227086"/>
    <lineage>
        <taxon>Eukaryota</taxon>
        <taxon>Sar</taxon>
        <taxon>Rhizaria</taxon>
        <taxon>Cercozoa</taxon>
        <taxon>Chlorarachniophyceae</taxon>
        <taxon>Bigelowiella</taxon>
    </lineage>
</organism>
<dbReference type="GO" id="GO:0003887">
    <property type="term" value="F:DNA-directed DNA polymerase activity"/>
    <property type="evidence" value="ECO:0007669"/>
    <property type="project" value="InterPro"/>
</dbReference>
<sequence length="1251" mass="137307">MRRPTKSALYRRATRRWAGILALIYCGCGLSAVTRGLRAKETWKRFGITTTTAAQWPRYGLGKWRIRNNRGGQTFDRRVYGAFSASSTKFGRPPPDAGNRTGVLLSPRRQPMAGVSGSQRFPSRRRENVPALTNEATRKPGSFRFNRYPTDASSSSPTSSSSNASPPQSPANQHTSNSRSNNAVGSSGDGHVGRIPPNGPPTEFRFKSYPTPAQSSRQQLPGPATEVAASFGAVAASSTSQLPPAPPPPPRDQQQQLSLDAKTPIRERENDDVVSQSVSVGSFASENSHGDMEAKSAPLSSRAAEAAVAPSSHSSSSSSSTSTTTTTTSASASLAAARAAPEGVTVVSNLKQLRHALKVLCENPDKIHACDTEVADIDLKKVGPVGNGKVICVSIYSGPDVDFGGGAGKALWVDTMGKNEVLLEEMKGWFEDPRYKKVWHNYGFDRHVLYNMGVDARGFFGDTMHMARLWDTSREKRLSAKLTTSMQKEQPHQQQQQHPVPSQNNEYGIGNAYHSNDEHFEAETPPSTEESTASGDASSPSSSSSSPPPSSFGKGYSLEALTMDLVGRRKIPMIEIFGIPKLKKDGTPGKILELPAVEELQSNPNTSAQWIEYSAYDAEGTWLLHRELTTKLLAMPWEKGLTMYDFYTSYLVPFGELLTDMERNGIYVDTSFLKEAEKTARAEIQNAEETFHKWAVRMVGDVGWLLNPQSGPQIQTLLFGGSFNRKSNSYLPEWREFKIPNPALSGSGNNKNNVEGSSSSSSSTSPLIPEELVLRATAEEARKCLRTFGLKLQGNKEAVQQRLLRALTGSLMQDDLKKKSKSERDNESVGEEEALLMTKYTLDPEIEATLSQRDTTAKFIKINVTGLGVPTTQTTAKGLPAVDANALKELSGDPEEEWKNGRLYDFFGGGEEGVEACKAIGALRNVGTVGAMITNFLVPLQTLADNEQRVHCSLNLNTETGRLSSRRPNLQNQPALEKDQYKIREAFRAEEGNTLIVADYGQLELRILAHITGCESMIEAFASGVDFHSATAVDMFPHVKAAVDSGEVLLEWHGDGKPTKPLVKEKFGSERRKAKTLNFSIVYGKTVQGLSKDWGVTIEEAQELLDKWFAARPEVQEWQQNTINNAKRTGFCRTLMGRYRALPEMRHRSKWVRAHGERAAINSPVQGGAADIVMMAMVKLHKSPVLRYLNYRLLLQVHDEVIIEGPEEHAEAALQEVISCMTAPFDGVGLRPLKVDLDVDAKYAKSWYQAK</sequence>
<dbReference type="InterPro" id="IPR043502">
    <property type="entry name" value="DNA/RNA_pol_sf"/>
</dbReference>
<gene>
    <name evidence="4" type="primary">BnPOP2</name>
</gene>
<dbReference type="EMBL" id="LC463046">
    <property type="protein sequence ID" value="BBI54964.1"/>
    <property type="molecule type" value="mRNA"/>
</dbReference>
<dbReference type="Pfam" id="PF00476">
    <property type="entry name" value="DNA_pol_A"/>
    <property type="match status" value="1"/>
</dbReference>
<feature type="compositionally biased region" description="Low complexity" evidence="2">
    <location>
        <begin position="149"/>
        <end position="173"/>
    </location>
</feature>
<feature type="compositionally biased region" description="Low complexity" evidence="2">
    <location>
        <begin position="745"/>
        <end position="765"/>
    </location>
</feature>
<dbReference type="InterPro" id="IPR001098">
    <property type="entry name" value="DNA-dir_DNA_pol_A_palm_dom"/>
</dbReference>
<evidence type="ECO:0000256" key="2">
    <source>
        <dbReference type="SAM" id="MobiDB-lite"/>
    </source>
</evidence>
<feature type="region of interest" description="Disordered" evidence="2">
    <location>
        <begin position="282"/>
        <end position="326"/>
    </location>
</feature>
<dbReference type="GO" id="GO:0006261">
    <property type="term" value="P:DNA-templated DNA replication"/>
    <property type="evidence" value="ECO:0007669"/>
    <property type="project" value="InterPro"/>
</dbReference>
<dbReference type="AlphaFoldDB" id="A0A510EYA4"/>
<evidence type="ECO:0000256" key="1">
    <source>
        <dbReference type="ARBA" id="ARBA00022705"/>
    </source>
</evidence>
<dbReference type="Gene3D" id="3.30.70.370">
    <property type="match status" value="1"/>
</dbReference>
<proteinExistence type="evidence at transcript level"/>
<feature type="compositionally biased region" description="Low complexity" evidence="2">
    <location>
        <begin position="224"/>
        <end position="242"/>
    </location>
</feature>
<reference evidence="4" key="1">
    <citation type="journal article" date="2019" name="Biomolecules">
        <title>Organellar DNA Polymerases in Complex Plastid-Bearing Algae.</title>
        <authorList>
            <person name="Hirakawa Y."/>
            <person name="Watanabe A."/>
        </authorList>
    </citation>
    <scope>NUCLEOTIDE SEQUENCE</scope>
    <source>
        <strain evidence="4">CCMP621</strain>
    </source>
</reference>
<feature type="region of interest" description="Disordered" evidence="2">
    <location>
        <begin position="741"/>
        <end position="766"/>
    </location>
</feature>
<dbReference type="Gene3D" id="1.20.1060.10">
    <property type="entry name" value="Taq DNA Polymerase, Chain T, domain 4"/>
    <property type="match status" value="1"/>
</dbReference>
<dbReference type="InterPro" id="IPR036397">
    <property type="entry name" value="RNaseH_sf"/>
</dbReference>
<protein>
    <submittedName>
        <fullName evidence="4">Plastid-targeted DNA polymerase</fullName>
    </submittedName>
</protein>
<dbReference type="Gene3D" id="3.30.420.10">
    <property type="entry name" value="Ribonuclease H-like superfamily/Ribonuclease H"/>
    <property type="match status" value="2"/>
</dbReference>
<feature type="compositionally biased region" description="Low complexity" evidence="2">
    <location>
        <begin position="296"/>
        <end position="326"/>
    </location>
</feature>
<dbReference type="PRINTS" id="PR00868">
    <property type="entry name" value="DNAPOLI"/>
</dbReference>
<dbReference type="PANTHER" id="PTHR10133:SF27">
    <property type="entry name" value="DNA POLYMERASE NU"/>
    <property type="match status" value="1"/>
</dbReference>
<accession>A0A510EYA4</accession>
<dbReference type="GO" id="GO:0003677">
    <property type="term" value="F:DNA binding"/>
    <property type="evidence" value="ECO:0007669"/>
    <property type="project" value="InterPro"/>
</dbReference>
<feature type="region of interest" description="Disordered" evidence="2">
    <location>
        <begin position="481"/>
        <end position="552"/>
    </location>
</feature>
<evidence type="ECO:0000259" key="3">
    <source>
        <dbReference type="SMART" id="SM00482"/>
    </source>
</evidence>
<feature type="region of interest" description="Disordered" evidence="2">
    <location>
        <begin position="85"/>
        <end position="257"/>
    </location>
</feature>
<dbReference type="SUPFAM" id="SSF56672">
    <property type="entry name" value="DNA/RNA polymerases"/>
    <property type="match status" value="1"/>
</dbReference>
<feature type="compositionally biased region" description="Polar residues" evidence="2">
    <location>
        <begin position="174"/>
        <end position="185"/>
    </location>
</feature>
<dbReference type="InterPro" id="IPR012337">
    <property type="entry name" value="RNaseH-like_sf"/>
</dbReference>
<evidence type="ECO:0000313" key="4">
    <source>
        <dbReference type="EMBL" id="BBI54964.1"/>
    </source>
</evidence>
<dbReference type="Gene3D" id="1.10.150.20">
    <property type="entry name" value="5' to 3' exonuclease, C-terminal subdomain"/>
    <property type="match status" value="1"/>
</dbReference>
<name>A0A510EYA4_BIGNA</name>
<dbReference type="Pfam" id="PF01612">
    <property type="entry name" value="DNA_pol_A_exo1"/>
    <property type="match status" value="1"/>
</dbReference>
<dbReference type="PANTHER" id="PTHR10133">
    <property type="entry name" value="DNA POLYMERASE I"/>
    <property type="match status" value="1"/>
</dbReference>
<dbReference type="SMART" id="SM00482">
    <property type="entry name" value="POLAc"/>
    <property type="match status" value="1"/>
</dbReference>
<feature type="compositionally biased region" description="Low complexity" evidence="2">
    <location>
        <begin position="523"/>
        <end position="545"/>
    </location>
</feature>
<dbReference type="GO" id="GO:0006302">
    <property type="term" value="P:double-strand break repair"/>
    <property type="evidence" value="ECO:0007669"/>
    <property type="project" value="TreeGrafter"/>
</dbReference>